<accession>A0A1R4H1U1</accession>
<proteinExistence type="predicted"/>
<feature type="repeat" description="TPR" evidence="1">
    <location>
        <begin position="41"/>
        <end position="74"/>
    </location>
</feature>
<dbReference type="Pfam" id="PF13181">
    <property type="entry name" value="TPR_8"/>
    <property type="match status" value="1"/>
</dbReference>
<evidence type="ECO:0000256" key="1">
    <source>
        <dbReference type="PROSITE-ProRule" id="PRU00339"/>
    </source>
</evidence>
<name>A0A1R4H1U1_9GAMM</name>
<dbReference type="SUPFAM" id="SSF56935">
    <property type="entry name" value="Porins"/>
    <property type="match status" value="1"/>
</dbReference>
<dbReference type="Pfam" id="PF13432">
    <property type="entry name" value="TPR_16"/>
    <property type="match status" value="2"/>
</dbReference>
<dbReference type="InterPro" id="IPR019734">
    <property type="entry name" value="TPR_rpt"/>
</dbReference>
<dbReference type="GO" id="GO:0005975">
    <property type="term" value="P:carbohydrate metabolic process"/>
    <property type="evidence" value="ECO:0007669"/>
    <property type="project" value="InterPro"/>
</dbReference>
<dbReference type="GO" id="GO:0016810">
    <property type="term" value="F:hydrolase activity, acting on carbon-nitrogen (but not peptide) bonds"/>
    <property type="evidence" value="ECO:0007669"/>
    <property type="project" value="InterPro"/>
</dbReference>
<reference evidence="4" key="1">
    <citation type="submission" date="2017-02" db="EMBL/GenBank/DDBJ databases">
        <authorList>
            <person name="Daims H."/>
        </authorList>
    </citation>
    <scope>NUCLEOTIDE SEQUENCE [LARGE SCALE GENOMIC DNA]</scope>
</reference>
<keyword evidence="1" id="KW-0802">TPR repeat</keyword>
<gene>
    <name evidence="3" type="ORF">CRENPOLYSF1_1390017</name>
</gene>
<dbReference type="InterPro" id="IPR002509">
    <property type="entry name" value="NODB_dom"/>
</dbReference>
<dbReference type="Pfam" id="PF01522">
    <property type="entry name" value="Polysacc_deac_1"/>
    <property type="match status" value="1"/>
</dbReference>
<protein>
    <recommendedName>
        <fullName evidence="2">NodB homology domain-containing protein</fullName>
    </recommendedName>
</protein>
<feature type="repeat" description="TPR" evidence="1">
    <location>
        <begin position="378"/>
        <end position="411"/>
    </location>
</feature>
<evidence type="ECO:0000259" key="2">
    <source>
        <dbReference type="Pfam" id="PF01522"/>
    </source>
</evidence>
<feature type="domain" description="NodB homology" evidence="2">
    <location>
        <begin position="750"/>
        <end position="894"/>
    </location>
</feature>
<dbReference type="Gene3D" id="3.20.20.370">
    <property type="entry name" value="Glycoside hydrolase/deacetylase"/>
    <property type="match status" value="1"/>
</dbReference>
<sequence length="1343" mass="150244">MSTVSPLKSRWLFGNLAGQCAIGSLALLPVCTVSADDTSSLDAVLKRANTFYSEKKFENARQEFEQALKIDSGSLSAWRSLGWSYWALGRKDRAYKIWADLIEAFPDDVPTLVAFGKANEQDHHLKAAMDYYARVLARDPQHKEARRGITRVRLFQTRTKIMLIRPSFHVTNTALPDKNTVLMRVDALMKQGHYKVAVNMLRREARTPYTLRRLGSALANLGEYEQAASIYKASLGIQNNGATLSAWRGLGASLRKLGQHQRAYDIWLGLLLNSPHDVPTLLAMGRASEQDGLSQQGLYYYARVLRNAPSDENAHLGRARIFAVQKDYNAAEIEIKSALNHWPSDNLELALAENLVAMGRHEEAENILQPLVRREQNVKNLQLLGSVLAKMGKNDEAVSYFEKSLRLDANNAKSVMGLARVYWDQHRYNEGIALLQPFLSHSPENDVARARFAEHASAAGHWEQAERELRFLMVKHPGDSQWKVKLARQLMTSGHYNEAVQLAEKVVAKNPSQVSALSLLASNAIFSGDIEEGIQWTKRITDIKPTAEKLNQLGKLHIERGAQLETAGKHEKAMRHYAAASAEFQHASALDPIKSRAPIGMVEALRLQKRYGEAQQLAENLHTHYPNSVDVLQQLADINSEKEDYTAARKWLELKQVLMPGNTHVQKKLAKAIFYSGEQSRGLQMLRQLVDDASHSPSIPVLLYHGITTSEREDTMPLKKFREQLLTLKKAGYQTITLAQLQNFLEGNEQLPAKPILITFDDARVDSFQYADPILAETGFRAAMFVPVGDVATHGAYTVIWPALRKMAETGRWDMQCHGTEAQHYIPVNTEGHKGRFMANRQWLAEAHRLEDRAEFTARIDHDLQNCQETLSRELAQANIFAFAYPYSDQGHRSLSNDARVFSQNQEIVNKRFQLAFHVDNDYLVTRHSPRFSLPRFEVPRTFSGDDLIHQLKTIDPKISASYDLAHLEMEAGNYSQAMTIFNQLERDGAVAPSAKAAFLTTTGKILKLSDDHAGARTRFERALALSPNDPAIQMGIAALNRRLKPSMQLSGQYFEDNAHRSYYGVSPSVHVPVSDKLTLSAYYTYFDFNQTLSAASGGALAGEQQFQTHVNQFEAQLRYELGARTILSVSAGAADYSDNSASSPVKSGSIFALGSIKLTSIIADKLDVSLTADHTYVNTAGAILNDIAFSRVQAGFGLKLMDSLKLSASHAYSYYTDDNRSNRTEVQFTSRVWNEPDITIGAQLIYADTLKENRLFWTPNNYFGFALPLSLKKKWGQSVTTEIAVAPGMGKEAGNDFRFQINSTANINWNVNDNFSVYLSANRYEAASYSNFGVTAGISLRY</sequence>
<feature type="repeat" description="TPR" evidence="1">
    <location>
        <begin position="208"/>
        <end position="241"/>
    </location>
</feature>
<dbReference type="SUPFAM" id="SSF48452">
    <property type="entry name" value="TPR-like"/>
    <property type="match status" value="4"/>
</dbReference>
<dbReference type="Gene3D" id="1.25.40.10">
    <property type="entry name" value="Tetratricopeptide repeat domain"/>
    <property type="match status" value="5"/>
</dbReference>
<evidence type="ECO:0000313" key="4">
    <source>
        <dbReference type="Proteomes" id="UP000195667"/>
    </source>
</evidence>
<organism evidence="3 4">
    <name type="scientific">Crenothrix polyspora</name>
    <dbReference type="NCBI Taxonomy" id="360316"/>
    <lineage>
        <taxon>Bacteria</taxon>
        <taxon>Pseudomonadati</taxon>
        <taxon>Pseudomonadota</taxon>
        <taxon>Gammaproteobacteria</taxon>
        <taxon>Methylococcales</taxon>
        <taxon>Crenotrichaceae</taxon>
        <taxon>Crenothrix</taxon>
    </lineage>
</organism>
<keyword evidence="4" id="KW-1185">Reference proteome</keyword>
<dbReference type="InterPro" id="IPR011330">
    <property type="entry name" value="Glyco_hydro/deAcase_b/a-brl"/>
</dbReference>
<dbReference type="RefSeq" id="WP_087142444.1">
    <property type="nucleotide sequence ID" value="NZ_FUKI01000045.1"/>
</dbReference>
<dbReference type="EMBL" id="FUKI01000045">
    <property type="protein sequence ID" value="SJM90224.1"/>
    <property type="molecule type" value="Genomic_DNA"/>
</dbReference>
<dbReference type="InterPro" id="IPR011990">
    <property type="entry name" value="TPR-like_helical_dom_sf"/>
</dbReference>
<dbReference type="PANTHER" id="PTHR12558">
    <property type="entry name" value="CELL DIVISION CYCLE 16,23,27"/>
    <property type="match status" value="1"/>
</dbReference>
<dbReference type="Proteomes" id="UP000195667">
    <property type="component" value="Unassembled WGS sequence"/>
</dbReference>
<dbReference type="SMART" id="SM00028">
    <property type="entry name" value="TPR"/>
    <property type="match status" value="14"/>
</dbReference>
<evidence type="ECO:0000313" key="3">
    <source>
        <dbReference type="EMBL" id="SJM90224.1"/>
    </source>
</evidence>
<dbReference type="PANTHER" id="PTHR12558:SF13">
    <property type="entry name" value="CELL DIVISION CYCLE PROTEIN 27 HOMOLOG"/>
    <property type="match status" value="1"/>
</dbReference>
<feature type="repeat" description="TPR" evidence="1">
    <location>
        <begin position="997"/>
        <end position="1030"/>
    </location>
</feature>
<dbReference type="Pfam" id="PF14559">
    <property type="entry name" value="TPR_19"/>
    <property type="match status" value="2"/>
</dbReference>
<feature type="repeat" description="TPR" evidence="1">
    <location>
        <begin position="75"/>
        <end position="108"/>
    </location>
</feature>
<dbReference type="SUPFAM" id="SSF88713">
    <property type="entry name" value="Glycoside hydrolase/deacetylase"/>
    <property type="match status" value="1"/>
</dbReference>
<dbReference type="OrthoDB" id="6110507at2"/>
<dbReference type="PROSITE" id="PS50005">
    <property type="entry name" value="TPR"/>
    <property type="match status" value="5"/>
</dbReference>